<comment type="caution">
    <text evidence="8">The sequence shown here is derived from an EMBL/GenBank/DDBJ whole genome shotgun (WGS) entry which is preliminary data.</text>
</comment>
<gene>
    <name evidence="8" type="ORF">QYF61_010684</name>
</gene>
<evidence type="ECO:0000259" key="7">
    <source>
        <dbReference type="PROSITE" id="PS50221"/>
    </source>
</evidence>
<feature type="chain" id="PRO_5042866276" description="GAIN-B domain-containing protein" evidence="6">
    <location>
        <begin position="19"/>
        <end position="94"/>
    </location>
</feature>
<reference evidence="8 9" key="1">
    <citation type="journal article" date="2023" name="J. Hered.">
        <title>Chromosome-level genome of the wood stork (Mycteria americana) provides insight into avian chromosome evolution.</title>
        <authorList>
            <person name="Flamio R. Jr."/>
            <person name="Ramstad K.M."/>
        </authorList>
    </citation>
    <scope>NUCLEOTIDE SEQUENCE [LARGE SCALE GENOMIC DNA]</scope>
    <source>
        <strain evidence="8">JAX WOST 10</strain>
    </source>
</reference>
<evidence type="ECO:0000256" key="2">
    <source>
        <dbReference type="ARBA" id="ARBA00022692"/>
    </source>
</evidence>
<keyword evidence="5" id="KW-1015">Disulfide bond</keyword>
<dbReference type="Proteomes" id="UP001333110">
    <property type="component" value="Unassembled WGS sequence"/>
</dbReference>
<dbReference type="PROSITE" id="PS50221">
    <property type="entry name" value="GAIN_B"/>
    <property type="match status" value="1"/>
</dbReference>
<dbReference type="EMBL" id="JAUNZN010000002">
    <property type="protein sequence ID" value="KAK4826675.1"/>
    <property type="molecule type" value="Genomic_DNA"/>
</dbReference>
<dbReference type="GO" id="GO:0016020">
    <property type="term" value="C:membrane"/>
    <property type="evidence" value="ECO:0007669"/>
    <property type="project" value="UniProtKB-SubCell"/>
</dbReference>
<keyword evidence="6" id="KW-0732">Signal</keyword>
<dbReference type="InterPro" id="IPR046338">
    <property type="entry name" value="GAIN_dom_sf"/>
</dbReference>
<dbReference type="Gene3D" id="2.60.220.50">
    <property type="match status" value="1"/>
</dbReference>
<proteinExistence type="predicted"/>
<dbReference type="AlphaFoldDB" id="A0AAN7P6B5"/>
<feature type="domain" description="GAIN-B" evidence="7">
    <location>
        <begin position="1"/>
        <end position="94"/>
    </location>
</feature>
<keyword evidence="2" id="KW-0812">Transmembrane</keyword>
<accession>A0AAN7P6B5</accession>
<dbReference type="InterPro" id="IPR057244">
    <property type="entry name" value="GAIN_B"/>
</dbReference>
<comment type="subcellular location">
    <subcellularLocation>
        <location evidence="1">Membrane</location>
    </subcellularLocation>
</comment>
<evidence type="ECO:0000313" key="9">
    <source>
        <dbReference type="Proteomes" id="UP001333110"/>
    </source>
</evidence>
<evidence type="ECO:0000256" key="6">
    <source>
        <dbReference type="SAM" id="SignalP"/>
    </source>
</evidence>
<organism evidence="8 9">
    <name type="scientific">Mycteria americana</name>
    <name type="common">Wood stork</name>
    <dbReference type="NCBI Taxonomy" id="33587"/>
    <lineage>
        <taxon>Eukaryota</taxon>
        <taxon>Metazoa</taxon>
        <taxon>Chordata</taxon>
        <taxon>Craniata</taxon>
        <taxon>Vertebrata</taxon>
        <taxon>Euteleostomi</taxon>
        <taxon>Archelosauria</taxon>
        <taxon>Archosauria</taxon>
        <taxon>Dinosauria</taxon>
        <taxon>Saurischia</taxon>
        <taxon>Theropoda</taxon>
        <taxon>Coelurosauria</taxon>
        <taxon>Aves</taxon>
        <taxon>Neognathae</taxon>
        <taxon>Neoaves</taxon>
        <taxon>Aequornithes</taxon>
        <taxon>Ciconiiformes</taxon>
        <taxon>Ciconiidae</taxon>
        <taxon>Mycteria</taxon>
    </lineage>
</organism>
<sequence length="94" mass="10277">MGTADILIVSVLLSFSLSFETDDSSVFVVGTVLYRNMGNILSLQRNSTVLNSKVISVTVKPFPRSLLTPLEIEFSHLYNQKCVGAKKEVVLLGS</sequence>
<protein>
    <recommendedName>
        <fullName evidence="7">GAIN-B domain-containing protein</fullName>
    </recommendedName>
</protein>
<keyword evidence="9" id="KW-1185">Reference proteome</keyword>
<evidence type="ECO:0000256" key="3">
    <source>
        <dbReference type="ARBA" id="ARBA00022989"/>
    </source>
</evidence>
<evidence type="ECO:0000256" key="4">
    <source>
        <dbReference type="ARBA" id="ARBA00023136"/>
    </source>
</evidence>
<name>A0AAN7P6B5_MYCAM</name>
<evidence type="ECO:0000313" key="8">
    <source>
        <dbReference type="EMBL" id="KAK4826675.1"/>
    </source>
</evidence>
<evidence type="ECO:0000256" key="1">
    <source>
        <dbReference type="ARBA" id="ARBA00004370"/>
    </source>
</evidence>
<evidence type="ECO:0000256" key="5">
    <source>
        <dbReference type="ARBA" id="ARBA00023157"/>
    </source>
</evidence>
<keyword evidence="3" id="KW-1133">Transmembrane helix</keyword>
<feature type="signal peptide" evidence="6">
    <location>
        <begin position="1"/>
        <end position="18"/>
    </location>
</feature>
<keyword evidence="4" id="KW-0472">Membrane</keyword>